<keyword evidence="2 5" id="KW-0812">Transmembrane</keyword>
<evidence type="ECO:0000256" key="4">
    <source>
        <dbReference type="ARBA" id="ARBA00023136"/>
    </source>
</evidence>
<feature type="transmembrane region" description="Helical" evidence="5">
    <location>
        <begin position="60"/>
        <end position="82"/>
    </location>
</feature>
<evidence type="ECO:0000256" key="2">
    <source>
        <dbReference type="ARBA" id="ARBA00022692"/>
    </source>
</evidence>
<evidence type="ECO:0000313" key="7">
    <source>
        <dbReference type="Proteomes" id="UP000472260"/>
    </source>
</evidence>
<accession>A0A671QVZ7</accession>
<dbReference type="Ensembl" id="ENSSANT00000079736.1">
    <property type="protein sequence ID" value="ENSSANP00000074998.1"/>
    <property type="gene ID" value="ENSSANG00000037384.1"/>
</dbReference>
<proteinExistence type="predicted"/>
<evidence type="ECO:0000256" key="3">
    <source>
        <dbReference type="ARBA" id="ARBA00022989"/>
    </source>
</evidence>
<keyword evidence="7" id="KW-1185">Reference proteome</keyword>
<evidence type="ECO:0000313" key="6">
    <source>
        <dbReference type="Ensembl" id="ENSSANP00000074998.1"/>
    </source>
</evidence>
<evidence type="ECO:0000256" key="1">
    <source>
        <dbReference type="ARBA" id="ARBA00004141"/>
    </source>
</evidence>
<reference evidence="6" key="2">
    <citation type="submission" date="2025-09" db="UniProtKB">
        <authorList>
            <consortium name="Ensembl"/>
        </authorList>
    </citation>
    <scope>IDENTIFICATION</scope>
</reference>
<name>A0A671QVZ7_9TELE</name>
<sequence>MTDSMSTDIWARWTLTGGNWNYTEIPAHYPKGLNTHTLISSASLSCCVSEYLQAVQASSVLAGVFQLLACTWLCIMIAASIYTDIFHKDKDPGWYGTSFILAWISVSIFPLGCRVCCSARPSPYGSVQSILRGDAGVPHIVLQTVEPSLLGPSAWSLAVRA</sequence>
<organism evidence="6 7">
    <name type="scientific">Sinocyclocheilus anshuiensis</name>
    <dbReference type="NCBI Taxonomy" id="1608454"/>
    <lineage>
        <taxon>Eukaryota</taxon>
        <taxon>Metazoa</taxon>
        <taxon>Chordata</taxon>
        <taxon>Craniata</taxon>
        <taxon>Vertebrata</taxon>
        <taxon>Euteleostomi</taxon>
        <taxon>Actinopterygii</taxon>
        <taxon>Neopterygii</taxon>
        <taxon>Teleostei</taxon>
        <taxon>Ostariophysi</taxon>
        <taxon>Cypriniformes</taxon>
        <taxon>Cyprinidae</taxon>
        <taxon>Cyprininae</taxon>
        <taxon>Sinocyclocheilus</taxon>
    </lineage>
</organism>
<dbReference type="Pfam" id="PF00822">
    <property type="entry name" value="PMP22_Claudin"/>
    <property type="match status" value="1"/>
</dbReference>
<evidence type="ECO:0000256" key="5">
    <source>
        <dbReference type="SAM" id="Phobius"/>
    </source>
</evidence>
<dbReference type="Proteomes" id="UP000472260">
    <property type="component" value="Unassembled WGS sequence"/>
</dbReference>
<protein>
    <submittedName>
        <fullName evidence="6">Uncharacterized protein</fullName>
    </submittedName>
</protein>
<feature type="transmembrane region" description="Helical" evidence="5">
    <location>
        <begin position="94"/>
        <end position="112"/>
    </location>
</feature>
<dbReference type="AlphaFoldDB" id="A0A671QVZ7"/>
<reference evidence="6" key="1">
    <citation type="submission" date="2025-08" db="UniProtKB">
        <authorList>
            <consortium name="Ensembl"/>
        </authorList>
    </citation>
    <scope>IDENTIFICATION</scope>
</reference>
<keyword evidence="4 5" id="KW-0472">Membrane</keyword>
<dbReference type="InterPro" id="IPR004031">
    <property type="entry name" value="PMP22/EMP/MP20/Claudin"/>
</dbReference>
<comment type="subcellular location">
    <subcellularLocation>
        <location evidence="1">Membrane</location>
        <topology evidence="1">Multi-pass membrane protein</topology>
    </subcellularLocation>
</comment>
<dbReference type="GO" id="GO:0016020">
    <property type="term" value="C:membrane"/>
    <property type="evidence" value="ECO:0007669"/>
    <property type="project" value="UniProtKB-SubCell"/>
</dbReference>
<keyword evidence="3 5" id="KW-1133">Transmembrane helix</keyword>